<name>A0A9Q3KF97_9BASI</name>
<comment type="caution">
    <text evidence="8">The sequence shown here is derived from an EMBL/GenBank/DDBJ whole genome shotgun (WGS) entry which is preliminary data.</text>
</comment>
<dbReference type="InterPro" id="IPR050951">
    <property type="entry name" value="Retrovirus_Pol_polyprotein"/>
</dbReference>
<keyword evidence="6" id="KW-0695">RNA-directed DNA polymerase</keyword>
<keyword evidence="5" id="KW-0378">Hydrolase</keyword>
<dbReference type="PANTHER" id="PTHR37984">
    <property type="entry name" value="PROTEIN CBG26694"/>
    <property type="match status" value="1"/>
</dbReference>
<proteinExistence type="predicted"/>
<keyword evidence="3" id="KW-0540">Nuclease</keyword>
<dbReference type="InterPro" id="IPR043502">
    <property type="entry name" value="DNA/RNA_pol_sf"/>
</dbReference>
<dbReference type="AlphaFoldDB" id="A0A9Q3KF97"/>
<keyword evidence="2" id="KW-0548">Nucleotidyltransferase</keyword>
<evidence type="ECO:0000256" key="6">
    <source>
        <dbReference type="ARBA" id="ARBA00022918"/>
    </source>
</evidence>
<dbReference type="GO" id="GO:0016787">
    <property type="term" value="F:hydrolase activity"/>
    <property type="evidence" value="ECO:0007669"/>
    <property type="project" value="UniProtKB-KW"/>
</dbReference>
<reference evidence="8" key="1">
    <citation type="submission" date="2021-03" db="EMBL/GenBank/DDBJ databases">
        <title>Draft genome sequence of rust myrtle Austropuccinia psidii MF-1, a brazilian biotype.</title>
        <authorList>
            <person name="Quecine M.C."/>
            <person name="Pachon D.M.R."/>
            <person name="Bonatelli M.L."/>
            <person name="Correr F.H."/>
            <person name="Franceschini L.M."/>
            <person name="Leite T.F."/>
            <person name="Margarido G.R.A."/>
            <person name="Almeida C.A."/>
            <person name="Ferrarezi J.A."/>
            <person name="Labate C.A."/>
        </authorList>
    </citation>
    <scope>NUCLEOTIDE SEQUENCE</scope>
    <source>
        <strain evidence="8">MF-1</strain>
    </source>
</reference>
<keyword evidence="9" id="KW-1185">Reference proteome</keyword>
<dbReference type="Gene3D" id="3.30.70.270">
    <property type="match status" value="2"/>
</dbReference>
<evidence type="ECO:0000256" key="5">
    <source>
        <dbReference type="ARBA" id="ARBA00022801"/>
    </source>
</evidence>
<dbReference type="PANTHER" id="PTHR37984:SF5">
    <property type="entry name" value="PROTEIN NYNRIN-LIKE"/>
    <property type="match status" value="1"/>
</dbReference>
<keyword evidence="4" id="KW-0255">Endonuclease</keyword>
<evidence type="ECO:0000256" key="2">
    <source>
        <dbReference type="ARBA" id="ARBA00022695"/>
    </source>
</evidence>
<dbReference type="FunFam" id="3.30.70.270:FF:000020">
    <property type="entry name" value="Transposon Tf2-6 polyprotein-like Protein"/>
    <property type="match status" value="1"/>
</dbReference>
<dbReference type="Pfam" id="PF17917">
    <property type="entry name" value="RT_RNaseH"/>
    <property type="match status" value="1"/>
</dbReference>
<evidence type="ECO:0000259" key="7">
    <source>
        <dbReference type="Pfam" id="PF17917"/>
    </source>
</evidence>
<evidence type="ECO:0000256" key="1">
    <source>
        <dbReference type="ARBA" id="ARBA00022679"/>
    </source>
</evidence>
<accession>A0A9Q3KF97</accession>
<protein>
    <recommendedName>
        <fullName evidence="7">Reverse transcriptase RNase H-like domain-containing protein</fullName>
    </recommendedName>
</protein>
<dbReference type="InterPro" id="IPR041373">
    <property type="entry name" value="RT_RNaseH"/>
</dbReference>
<sequence>MTWILQEEIPEGVGIFIDDGGIKGPRSLYSQETLPENLSIRRFICEYAITLEKVLFRIEEEGLTISGSKFSCCVPALDIVGHVVSFKGRKISKQKIKKIQNWPTPLNKKEIRGFLGLCPYVRMFIENFSQVASPLRMLTREDVDWDWDQKFEEAFHKLRGIVGEEITLKNLDYDKGAGRTNLAVDSSYIAAGAVLNQEDKEGKDRPVLYESITFSKLESKYSKPKLELCGVARILNKLQKILWGQHFELQVDSKGLIEMINTPFLPNAPMTRWVALIQLFSFGLVQKPGKTFAMPDGLSRRPRN</sequence>
<dbReference type="Proteomes" id="UP000765509">
    <property type="component" value="Unassembled WGS sequence"/>
</dbReference>
<gene>
    <name evidence="8" type="ORF">O181_120028</name>
</gene>
<dbReference type="SUPFAM" id="SSF56672">
    <property type="entry name" value="DNA/RNA polymerases"/>
    <property type="match status" value="1"/>
</dbReference>
<dbReference type="CDD" id="cd09274">
    <property type="entry name" value="RNase_HI_RT_Ty3"/>
    <property type="match status" value="1"/>
</dbReference>
<evidence type="ECO:0000256" key="3">
    <source>
        <dbReference type="ARBA" id="ARBA00022722"/>
    </source>
</evidence>
<feature type="domain" description="Reverse transcriptase RNase H-like" evidence="7">
    <location>
        <begin position="180"/>
        <end position="279"/>
    </location>
</feature>
<evidence type="ECO:0000313" key="8">
    <source>
        <dbReference type="EMBL" id="MBW0580313.1"/>
    </source>
</evidence>
<evidence type="ECO:0000313" key="9">
    <source>
        <dbReference type="Proteomes" id="UP000765509"/>
    </source>
</evidence>
<organism evidence="8 9">
    <name type="scientific">Austropuccinia psidii MF-1</name>
    <dbReference type="NCBI Taxonomy" id="1389203"/>
    <lineage>
        <taxon>Eukaryota</taxon>
        <taxon>Fungi</taxon>
        <taxon>Dikarya</taxon>
        <taxon>Basidiomycota</taxon>
        <taxon>Pucciniomycotina</taxon>
        <taxon>Pucciniomycetes</taxon>
        <taxon>Pucciniales</taxon>
        <taxon>Sphaerophragmiaceae</taxon>
        <taxon>Austropuccinia</taxon>
    </lineage>
</organism>
<dbReference type="GO" id="GO:0003964">
    <property type="term" value="F:RNA-directed DNA polymerase activity"/>
    <property type="evidence" value="ECO:0007669"/>
    <property type="project" value="UniProtKB-KW"/>
</dbReference>
<dbReference type="EMBL" id="AVOT02107232">
    <property type="protein sequence ID" value="MBW0580313.1"/>
    <property type="molecule type" value="Genomic_DNA"/>
</dbReference>
<evidence type="ECO:0000256" key="4">
    <source>
        <dbReference type="ARBA" id="ARBA00022759"/>
    </source>
</evidence>
<dbReference type="GO" id="GO:0004519">
    <property type="term" value="F:endonuclease activity"/>
    <property type="evidence" value="ECO:0007669"/>
    <property type="project" value="UniProtKB-KW"/>
</dbReference>
<keyword evidence="1" id="KW-0808">Transferase</keyword>
<dbReference type="OrthoDB" id="5599163at2759"/>
<dbReference type="InterPro" id="IPR043128">
    <property type="entry name" value="Rev_trsase/Diguanyl_cyclase"/>
</dbReference>